<dbReference type="Pfam" id="PF00729">
    <property type="entry name" value="Viral_coat"/>
    <property type="match status" value="1"/>
</dbReference>
<dbReference type="InterPro" id="IPR029053">
    <property type="entry name" value="Viral_coat"/>
</dbReference>
<dbReference type="InterPro" id="IPR000937">
    <property type="entry name" value="Capsid_prot_S-dom_vir"/>
</dbReference>
<dbReference type="EMBL" id="MN036174">
    <property type="protein sequence ID" value="QDH91345.1"/>
    <property type="molecule type" value="Genomic_DNA"/>
</dbReference>
<evidence type="ECO:0000256" key="6">
    <source>
        <dbReference type="ARBA" id="ARBA00023060"/>
    </source>
</evidence>
<dbReference type="SUPFAM" id="SSF88633">
    <property type="entry name" value="Positive stranded ssRNA viruses"/>
    <property type="match status" value="1"/>
</dbReference>
<evidence type="ECO:0000313" key="8">
    <source>
        <dbReference type="EMBL" id="QDH91345.1"/>
    </source>
</evidence>
<keyword evidence="5" id="KW-0946">Virion</keyword>
<evidence type="ECO:0000256" key="2">
    <source>
        <dbReference type="ARBA" id="ARBA00007446"/>
    </source>
</evidence>
<dbReference type="Gene3D" id="2.60.120.20">
    <property type="match status" value="1"/>
</dbReference>
<evidence type="ECO:0000259" key="7">
    <source>
        <dbReference type="Pfam" id="PF00729"/>
    </source>
</evidence>
<proteinExistence type="inferred from homology"/>
<comment type="similarity">
    <text evidence="2">Belongs to the icosahedral plant coat protein family.</text>
</comment>
<evidence type="ECO:0000256" key="3">
    <source>
        <dbReference type="ARBA" id="ARBA00018091"/>
    </source>
</evidence>
<protein>
    <recommendedName>
        <fullName evidence="3">Capsid protein</fullName>
    </recommendedName>
</protein>
<keyword evidence="4" id="KW-0167">Capsid protein</keyword>
<dbReference type="GO" id="GO:0039617">
    <property type="term" value="C:T=3 icosahedral viral capsid"/>
    <property type="evidence" value="ECO:0007669"/>
    <property type="project" value="UniProtKB-KW"/>
</dbReference>
<feature type="domain" description="Icosahedral viral capsid protein S" evidence="7">
    <location>
        <begin position="76"/>
        <end position="267"/>
    </location>
</feature>
<evidence type="ECO:0000256" key="5">
    <source>
        <dbReference type="ARBA" id="ARBA00022844"/>
    </source>
</evidence>
<reference evidence="8" key="1">
    <citation type="submission" date="2019-05" db="EMBL/GenBank/DDBJ databases">
        <title>Metatranscriptomic reconstruction reveals RNA viruses with the potential to shape carbon cycling in soil.</title>
        <authorList>
            <person name="Starr E.P."/>
            <person name="Nuccio E."/>
            <person name="Pett-Ridge J."/>
            <person name="Banfield J.F."/>
            <person name="Firestone M.K."/>
        </authorList>
    </citation>
    <scope>NUCLEOTIDE SEQUENCE</scope>
    <source>
        <strain evidence="8">H4_Rhizo_43_scaffold_1567</strain>
    </source>
</reference>
<accession>A0A514DCL7</accession>
<organism evidence="8">
    <name type="scientific">Riboviria sp</name>
    <dbReference type="NCBI Taxonomy" id="2585031"/>
    <lineage>
        <taxon>Viruses</taxon>
        <taxon>Riboviria</taxon>
    </lineage>
</organism>
<comment type="subcellular location">
    <subcellularLocation>
        <location evidence="1">Virion</location>
    </subcellularLocation>
</comment>
<keyword evidence="6" id="KW-1142">T=3 icosahedral capsid protein</keyword>
<evidence type="ECO:0000256" key="4">
    <source>
        <dbReference type="ARBA" id="ARBA00022561"/>
    </source>
</evidence>
<gene>
    <name evidence="8" type="ORF">H4Rhizo431567_000001</name>
</gene>
<evidence type="ECO:0000256" key="1">
    <source>
        <dbReference type="ARBA" id="ARBA00004328"/>
    </source>
</evidence>
<sequence>MTTTKTKKRQSVKNVTKKMQKMQVAKKPKPFRAAGEIIGDRVGQMFNMPMLKGLGRWLGSGIGSIFGSGDYTMVGPSPNYNVLASSNNIPKFSTTHATNIVCHREYLMDISGTAAFNNIQFPINPGQQTTFPWLSTIAANYQQYKFHGLIFEFRPLITDFVTSGAPGVVIMATNYNSDVPAYVNKQQMENSEYAVSVKPTRELIHGVECDVTQTVLTELYVRTGSLPTGQDLRLCDLGLFQFATQSNPVQNLGELWVSYCVEFFKPVLGPISGSGGHHVFKTSVSAGNPMGLIGVTNVGDLNVTTTNTALSWTAQAGINYMVNVIWLGAANACTMPSVTLTGLVGVTYLNGTAGSSQFAPNPSVSSQTLLYDTIVKSTSLGPATVTITFGTGGSLPIGAPVVDVIISAMSENITS</sequence>
<name>A0A514DCL7_9VIRU</name>
<dbReference type="GO" id="GO:0005198">
    <property type="term" value="F:structural molecule activity"/>
    <property type="evidence" value="ECO:0007669"/>
    <property type="project" value="InterPro"/>
</dbReference>